<dbReference type="Gene3D" id="3.40.50.300">
    <property type="entry name" value="P-loop containing nucleotide triphosphate hydrolases"/>
    <property type="match status" value="2"/>
</dbReference>
<feature type="coiled-coil region" evidence="7">
    <location>
        <begin position="374"/>
        <end position="408"/>
    </location>
</feature>
<feature type="domain" description="RecF/RecN/SMC N-terminal" evidence="9">
    <location>
        <begin position="2"/>
        <end position="917"/>
    </location>
</feature>
<dbReference type="GO" id="GO:0007062">
    <property type="term" value="P:sister chromatid cohesion"/>
    <property type="evidence" value="ECO:0007669"/>
    <property type="project" value="InterPro"/>
</dbReference>
<name>A0A7S6WRD3_9SPIR</name>
<dbReference type="GO" id="GO:0016887">
    <property type="term" value="F:ATP hydrolysis activity"/>
    <property type="evidence" value="ECO:0007669"/>
    <property type="project" value="InterPro"/>
</dbReference>
<dbReference type="CDD" id="cd03278">
    <property type="entry name" value="ABC_SMC_barmotin"/>
    <property type="match status" value="1"/>
</dbReference>
<dbReference type="EMBL" id="CP061839">
    <property type="protein sequence ID" value="QOW61900.1"/>
    <property type="molecule type" value="Genomic_DNA"/>
</dbReference>
<protein>
    <recommendedName>
        <fullName evidence="7">Chromosome partition protein Smc</fullName>
    </recommendedName>
</protein>
<comment type="subunit">
    <text evidence="7">Homodimer.</text>
</comment>
<gene>
    <name evidence="7" type="primary">smc</name>
    <name evidence="10" type="ORF">IFE08_05970</name>
</gene>
<reference evidence="10 11" key="1">
    <citation type="submission" date="2020-09" db="EMBL/GenBank/DDBJ databases">
        <title>Characterization of Treponema spp. from bovine digital dermatitis in Korea.</title>
        <authorList>
            <person name="Espiritu H.M."/>
            <person name="Cho Y.I."/>
            <person name="Mamuad L."/>
        </authorList>
    </citation>
    <scope>NUCLEOTIDE SEQUENCE [LARGE SCALE GENOMIC DNA]</scope>
    <source>
        <strain evidence="10 11">KS1</strain>
    </source>
</reference>
<dbReference type="Pfam" id="PF02463">
    <property type="entry name" value="SMC_N"/>
    <property type="match status" value="1"/>
</dbReference>
<evidence type="ECO:0000313" key="11">
    <source>
        <dbReference type="Proteomes" id="UP000593915"/>
    </source>
</evidence>
<keyword evidence="5" id="KW-0226">DNA condensation</keyword>
<comment type="subcellular location">
    <subcellularLocation>
        <location evidence="7">Cytoplasm</location>
    </subcellularLocation>
</comment>
<evidence type="ECO:0000313" key="10">
    <source>
        <dbReference type="EMBL" id="QOW61900.1"/>
    </source>
</evidence>
<dbReference type="RefSeq" id="WP_194077408.1">
    <property type="nucleotide sequence ID" value="NZ_CP061839.1"/>
</dbReference>
<organism evidence="10 11">
    <name type="scientific">Treponema pedis</name>
    <dbReference type="NCBI Taxonomy" id="409322"/>
    <lineage>
        <taxon>Bacteria</taxon>
        <taxon>Pseudomonadati</taxon>
        <taxon>Spirochaetota</taxon>
        <taxon>Spirochaetia</taxon>
        <taxon>Spirochaetales</taxon>
        <taxon>Treponemataceae</taxon>
        <taxon>Treponema</taxon>
    </lineage>
</organism>
<dbReference type="Gene3D" id="1.20.5.340">
    <property type="match status" value="1"/>
</dbReference>
<comment type="function">
    <text evidence="7">Required for chromosome condensation and partitioning.</text>
</comment>
<dbReference type="InterPro" id="IPR027417">
    <property type="entry name" value="P-loop_NTPase"/>
</dbReference>
<keyword evidence="4 7" id="KW-0175">Coiled coil</keyword>
<feature type="coiled-coil region" evidence="7">
    <location>
        <begin position="740"/>
        <end position="777"/>
    </location>
</feature>
<comment type="similarity">
    <text evidence="7">Belongs to the SMC family.</text>
</comment>
<dbReference type="PIRSF" id="PIRSF005719">
    <property type="entry name" value="SMC"/>
    <property type="match status" value="1"/>
</dbReference>
<dbReference type="InterPro" id="IPR050308">
    <property type="entry name" value="MukB/SMC"/>
</dbReference>
<proteinExistence type="inferred from homology"/>
<comment type="domain">
    <text evidence="7">Contains large globular domains required for ATP hydrolysis at each terminus and a third globular domain forming a flexible hinge near the middle of the molecule. These domains are separated by coiled-coil structures.</text>
</comment>
<evidence type="ECO:0000256" key="5">
    <source>
        <dbReference type="ARBA" id="ARBA00023067"/>
    </source>
</evidence>
<evidence type="ECO:0000256" key="8">
    <source>
        <dbReference type="SAM" id="MobiDB-lite"/>
    </source>
</evidence>
<dbReference type="GO" id="GO:0003677">
    <property type="term" value="F:DNA binding"/>
    <property type="evidence" value="ECO:0007669"/>
    <property type="project" value="UniProtKB-UniRule"/>
</dbReference>
<feature type="region of interest" description="Disordered" evidence="8">
    <location>
        <begin position="945"/>
        <end position="981"/>
    </location>
</feature>
<dbReference type="PANTHER" id="PTHR42963:SF1">
    <property type="entry name" value="DUF4476 DOMAIN-CONTAINING PROTEIN"/>
    <property type="match status" value="1"/>
</dbReference>
<keyword evidence="6 7" id="KW-0238">DNA-binding</keyword>
<keyword evidence="1 7" id="KW-0963">Cytoplasm</keyword>
<dbReference type="SUPFAM" id="SSF52540">
    <property type="entry name" value="P-loop containing nucleoside triphosphate hydrolases"/>
    <property type="match status" value="1"/>
</dbReference>
<evidence type="ECO:0000256" key="3">
    <source>
        <dbReference type="ARBA" id="ARBA00022840"/>
    </source>
</evidence>
<dbReference type="AlphaFoldDB" id="A0A7S6WRD3"/>
<dbReference type="InterPro" id="IPR024704">
    <property type="entry name" value="SMC"/>
</dbReference>
<evidence type="ECO:0000256" key="1">
    <source>
        <dbReference type="ARBA" id="ARBA00022490"/>
    </source>
</evidence>
<evidence type="ECO:0000259" key="9">
    <source>
        <dbReference type="Pfam" id="PF02463"/>
    </source>
</evidence>
<accession>A0A7S6WRD3</accession>
<evidence type="ECO:0000256" key="2">
    <source>
        <dbReference type="ARBA" id="ARBA00022741"/>
    </source>
</evidence>
<feature type="compositionally biased region" description="Basic and acidic residues" evidence="8">
    <location>
        <begin position="965"/>
        <end position="981"/>
    </location>
</feature>
<dbReference type="GO" id="GO:0005737">
    <property type="term" value="C:cytoplasm"/>
    <property type="evidence" value="ECO:0007669"/>
    <property type="project" value="UniProtKB-SubCell"/>
</dbReference>
<feature type="coiled-coil region" evidence="7">
    <location>
        <begin position="529"/>
        <end position="689"/>
    </location>
</feature>
<dbReference type="PANTHER" id="PTHR42963">
    <property type="entry name" value="CHROMOSOME PARTITION PROTEIN MUKB"/>
    <property type="match status" value="1"/>
</dbReference>
<keyword evidence="2 7" id="KW-0547">Nucleotide-binding</keyword>
<evidence type="ECO:0000256" key="4">
    <source>
        <dbReference type="ARBA" id="ARBA00023054"/>
    </source>
</evidence>
<dbReference type="GO" id="GO:0030261">
    <property type="term" value="P:chromosome condensation"/>
    <property type="evidence" value="ECO:0007669"/>
    <property type="project" value="UniProtKB-KW"/>
</dbReference>
<dbReference type="Proteomes" id="UP000593915">
    <property type="component" value="Chromosome"/>
</dbReference>
<dbReference type="InterPro" id="IPR011890">
    <property type="entry name" value="SMC_prok"/>
</dbReference>
<feature type="binding site" evidence="7">
    <location>
        <begin position="32"/>
        <end position="39"/>
    </location>
    <ligand>
        <name>ATP</name>
        <dbReference type="ChEBI" id="CHEBI:30616"/>
    </ligand>
</feature>
<feature type="coiled-coil region" evidence="7">
    <location>
        <begin position="167"/>
        <end position="338"/>
    </location>
</feature>
<dbReference type="GO" id="GO:0006260">
    <property type="term" value="P:DNA replication"/>
    <property type="evidence" value="ECO:0007669"/>
    <property type="project" value="UniProtKB-UniRule"/>
</dbReference>
<evidence type="ECO:0000256" key="6">
    <source>
        <dbReference type="ARBA" id="ARBA00023125"/>
    </source>
</evidence>
<sequence length="981" mass="111794">MFLKSLEIFGFKSFPDRVKIEFADGITALLGPNGCGKSNVVDAVKWVLGEQSSRTLRADKMEDVIFNGTESRKPLNVAEVSLTINNEEGLLGSEKSEICIKRRLYRSGESEYFKNNEPAKLREIRELFWDTGVGKVAYSVMEQGKIDQILSSKPEERRYLFEEAAGITKFKIKRQEAERKLEKTQENMRQIEGVLGEVRRSYDTLKVQSEKTIKYRELKESVFDYERDIQLLRLKNFVDGLAAKKQSVQELTEKRNSIQEQIDGVHNILSENMDIVNEMEEKLNSYQTKVLSLAIEQKGKQDQVQIYNKRRQELKLKLNQLEARSAAIRETVENLRDDIAEKSAAVFEFKKQVAGIEKNAEEFEESIKLASGKITANKEKIEELENGIIRLDRERSEMEIELKAITEDIVTELDKNLRSAGYSSSARIEAEKSLEESLSRLKVFISGRKNIFSDFASLNAHSEEDVKKFADNAVQSFSSLLEISGEIEESLAKYKKSSAGFIDDFLAPEGIITKKRTVDNAVLENRQSVETNRKQIAALTAENNELSVKITEYRNTLEELRISKTQVEAQAQNAESQVKLLERQLASQKNVLQDLENEFFAEEKQLKQTEEDIADLEGEISSLEYEGRKLTEELEKLQNDISAKNSDVASKRGKIEKLTAELSKANSVLEKYHLDLASLEADIRNTKDNFRERHSRELMEFEERMFTLTDSPSELKMRLSEVKQKLDSLGNVNLMAPEEFEDIKERYEFLNKQISDLDKAREDLQRITDEITAESTELFLETYNKIKKNFHNMFRRLFGGGRAEIRLTEPQNVLESGIEIFAQPTGKKLENIGLLSGGEKSMTAVALLFATYMVKPSPFCLLDEIDAALDEQNVTRFVTTLRGFANVSQYIVITHNKKTVLGAKTMLGVTMEESGVSKVIAVKLDAESEQTVKTMDLIDEPFEEEDVAPEEGVYVPPHPPKRIKTVAENKEASDTDDEHKE</sequence>
<keyword evidence="3 7" id="KW-0067">ATP-binding</keyword>
<dbReference type="GO" id="GO:0007059">
    <property type="term" value="P:chromosome segregation"/>
    <property type="evidence" value="ECO:0007669"/>
    <property type="project" value="UniProtKB-UniRule"/>
</dbReference>
<evidence type="ECO:0000256" key="7">
    <source>
        <dbReference type="HAMAP-Rule" id="MF_01894"/>
    </source>
</evidence>
<dbReference type="HAMAP" id="MF_01894">
    <property type="entry name" value="Smc_prok"/>
    <property type="match status" value="1"/>
</dbReference>
<dbReference type="GO" id="GO:0005524">
    <property type="term" value="F:ATP binding"/>
    <property type="evidence" value="ECO:0007669"/>
    <property type="project" value="UniProtKB-UniRule"/>
</dbReference>
<dbReference type="InterPro" id="IPR003395">
    <property type="entry name" value="RecF/RecN/SMC_N"/>
</dbReference>